<keyword evidence="2" id="KW-1185">Reference proteome</keyword>
<evidence type="ECO:0000313" key="2">
    <source>
        <dbReference type="Proteomes" id="UP001324427"/>
    </source>
</evidence>
<protein>
    <recommendedName>
        <fullName evidence="3">BAR domain-containing protein</fullName>
    </recommendedName>
</protein>
<dbReference type="InterPro" id="IPR018859">
    <property type="entry name" value="BAR_dom-cont"/>
</dbReference>
<organism evidence="1 2">
    <name type="scientific">Oleoguttula mirabilis</name>
    <dbReference type="NCBI Taxonomy" id="1507867"/>
    <lineage>
        <taxon>Eukaryota</taxon>
        <taxon>Fungi</taxon>
        <taxon>Dikarya</taxon>
        <taxon>Ascomycota</taxon>
        <taxon>Pezizomycotina</taxon>
        <taxon>Dothideomycetes</taxon>
        <taxon>Dothideomycetidae</taxon>
        <taxon>Mycosphaerellales</taxon>
        <taxon>Teratosphaeriaceae</taxon>
        <taxon>Oleoguttula</taxon>
    </lineage>
</organism>
<name>A0AAV9JI86_9PEZI</name>
<dbReference type="Proteomes" id="UP001324427">
    <property type="component" value="Unassembled WGS sequence"/>
</dbReference>
<dbReference type="Pfam" id="PF10455">
    <property type="entry name" value="BAR_2"/>
    <property type="match status" value="1"/>
</dbReference>
<dbReference type="AlphaFoldDB" id="A0AAV9JI86"/>
<accession>A0AAV9JI86</accession>
<evidence type="ECO:0000313" key="1">
    <source>
        <dbReference type="EMBL" id="KAK4544599.1"/>
    </source>
</evidence>
<proteinExistence type="predicted"/>
<sequence>MNMDKFASTFQNFGKSVSSSVTPFAARSQQWIKEQTGNAGEKTELPHDYIELETRIEALKQTHQKLLAATSQYANEAYDYPPNIRESVVDMGKSISEKVNLLSKASSASEAQAAITAPPSTKPQPKTFSHAIARASLAGSQALAMATPQGSTDPDPLSQALEKFAIAEEQVGQARLQQDEQIQGRFLAGWSTTLNQSLKAADKARTAVMNARLSLDAAKGRAAAGGRHEESYTEPQRRAIEQAEDVFVEKVDEATSVMRNVLDTPEPLRNLAELAKAQAEFHARAAEILEEVSKSVGEIQMEDETSYRKAREGQ</sequence>
<dbReference type="Gene3D" id="1.20.1270.60">
    <property type="entry name" value="Arfaptin homology (AH) domain/BAR domain"/>
    <property type="match status" value="1"/>
</dbReference>
<gene>
    <name evidence="1" type="ORF">LTR36_004171</name>
</gene>
<dbReference type="InterPro" id="IPR027267">
    <property type="entry name" value="AH/BAR_dom_sf"/>
</dbReference>
<dbReference type="EMBL" id="JAVFHQ010000024">
    <property type="protein sequence ID" value="KAK4544599.1"/>
    <property type="molecule type" value="Genomic_DNA"/>
</dbReference>
<evidence type="ECO:0008006" key="3">
    <source>
        <dbReference type="Google" id="ProtNLM"/>
    </source>
</evidence>
<comment type="caution">
    <text evidence="1">The sequence shown here is derived from an EMBL/GenBank/DDBJ whole genome shotgun (WGS) entry which is preliminary data.</text>
</comment>
<reference evidence="1 2" key="1">
    <citation type="submission" date="2021-11" db="EMBL/GenBank/DDBJ databases">
        <title>Black yeast isolated from Biological Soil Crust.</title>
        <authorList>
            <person name="Kurbessoian T."/>
        </authorList>
    </citation>
    <scope>NUCLEOTIDE SEQUENCE [LARGE SCALE GENOMIC DNA]</scope>
    <source>
        <strain evidence="1 2">CCFEE 5522</strain>
    </source>
</reference>
<dbReference type="SUPFAM" id="SSF103657">
    <property type="entry name" value="BAR/IMD domain-like"/>
    <property type="match status" value="1"/>
</dbReference>